<keyword evidence="4 8" id="KW-0547">Nucleotide-binding</keyword>
<keyword evidence="6 8" id="KW-0648">Protein biosynthesis</keyword>
<proteinExistence type="inferred from homology"/>
<dbReference type="InterPro" id="IPR020751">
    <property type="entry name" value="aa-tRNA-synth_I_codon-bd_sub2"/>
</dbReference>
<reference evidence="12" key="1">
    <citation type="submission" date="2016-10" db="EMBL/GenBank/DDBJ databases">
        <authorList>
            <person name="Varghese N."/>
            <person name="Submissions S."/>
        </authorList>
    </citation>
    <scope>NUCLEOTIDE SEQUENCE [LARGE SCALE GENOMIC DNA]</scope>
    <source>
        <strain evidence="12">DSM 11005</strain>
    </source>
</reference>
<dbReference type="InterPro" id="IPR020058">
    <property type="entry name" value="Glu/Gln-tRNA-synth_Ib_cat-dom"/>
</dbReference>
<dbReference type="PRINTS" id="PR00987">
    <property type="entry name" value="TRNASYNTHGLU"/>
</dbReference>
<evidence type="ECO:0000256" key="1">
    <source>
        <dbReference type="ARBA" id="ARBA00007894"/>
    </source>
</evidence>
<dbReference type="InterPro" id="IPR045462">
    <property type="entry name" value="aa-tRNA-synth_I_cd-bd"/>
</dbReference>
<dbReference type="FunFam" id="3.40.50.620:FF:000045">
    <property type="entry name" value="Glutamate--tRNA ligase, mitochondrial"/>
    <property type="match status" value="1"/>
</dbReference>
<comment type="catalytic activity">
    <reaction evidence="8">
        <text>tRNA(Glu) + L-glutamate + ATP = L-glutamyl-tRNA(Glu) + AMP + diphosphate</text>
        <dbReference type="Rhea" id="RHEA:23540"/>
        <dbReference type="Rhea" id="RHEA-COMP:9663"/>
        <dbReference type="Rhea" id="RHEA-COMP:9680"/>
        <dbReference type="ChEBI" id="CHEBI:29985"/>
        <dbReference type="ChEBI" id="CHEBI:30616"/>
        <dbReference type="ChEBI" id="CHEBI:33019"/>
        <dbReference type="ChEBI" id="CHEBI:78442"/>
        <dbReference type="ChEBI" id="CHEBI:78520"/>
        <dbReference type="ChEBI" id="CHEBI:456215"/>
        <dbReference type="EC" id="6.1.1.17"/>
    </reaction>
</comment>
<dbReference type="SUPFAM" id="SSF48163">
    <property type="entry name" value="An anticodon-binding domain of class I aminoacyl-tRNA synthetases"/>
    <property type="match status" value="1"/>
</dbReference>
<dbReference type="SUPFAM" id="SSF52374">
    <property type="entry name" value="Nucleotidylyl transferase"/>
    <property type="match status" value="1"/>
</dbReference>
<keyword evidence="5 8" id="KW-0067">ATP-binding</keyword>
<comment type="caution">
    <text evidence="8">Lacks conserved residue(s) required for the propagation of feature annotation.</text>
</comment>
<dbReference type="GO" id="GO:0000049">
    <property type="term" value="F:tRNA binding"/>
    <property type="evidence" value="ECO:0007669"/>
    <property type="project" value="InterPro"/>
</dbReference>
<dbReference type="Gene3D" id="1.10.8.70">
    <property type="entry name" value="Glutamate-tRNA synthetase, class I, anticodon-binding domain 1"/>
    <property type="match status" value="1"/>
</dbReference>
<keyword evidence="2 8" id="KW-0963">Cytoplasm</keyword>
<evidence type="ECO:0000256" key="5">
    <source>
        <dbReference type="ARBA" id="ARBA00022840"/>
    </source>
</evidence>
<dbReference type="EMBL" id="FMYW01000010">
    <property type="protein sequence ID" value="SDC56067.1"/>
    <property type="molecule type" value="Genomic_DNA"/>
</dbReference>
<evidence type="ECO:0000313" key="11">
    <source>
        <dbReference type="EMBL" id="SDC56067.1"/>
    </source>
</evidence>
<feature type="short sequence motif" description="'KMSKS' region" evidence="8">
    <location>
        <begin position="251"/>
        <end position="255"/>
    </location>
</feature>
<dbReference type="EC" id="6.1.1.17" evidence="8"/>
<evidence type="ECO:0000256" key="7">
    <source>
        <dbReference type="ARBA" id="ARBA00023146"/>
    </source>
</evidence>
<dbReference type="Proteomes" id="UP000198943">
    <property type="component" value="Unassembled WGS sequence"/>
</dbReference>
<organism evidence="11 12">
    <name type="scientific">Succiniclasticum ruminis</name>
    <dbReference type="NCBI Taxonomy" id="40841"/>
    <lineage>
        <taxon>Bacteria</taxon>
        <taxon>Bacillati</taxon>
        <taxon>Bacillota</taxon>
        <taxon>Negativicutes</taxon>
        <taxon>Acidaminococcales</taxon>
        <taxon>Acidaminococcaceae</taxon>
        <taxon>Succiniclasticum</taxon>
    </lineage>
</organism>
<dbReference type="GO" id="GO:0008270">
    <property type="term" value="F:zinc ion binding"/>
    <property type="evidence" value="ECO:0007669"/>
    <property type="project" value="InterPro"/>
</dbReference>
<evidence type="ECO:0000256" key="4">
    <source>
        <dbReference type="ARBA" id="ARBA00022741"/>
    </source>
</evidence>
<feature type="domain" description="Aminoacyl-tRNA synthetase class I anticodon-binding" evidence="10">
    <location>
        <begin position="336"/>
        <end position="485"/>
    </location>
</feature>
<feature type="domain" description="Glutamyl/glutaminyl-tRNA synthetase class Ib catalytic" evidence="9">
    <location>
        <begin position="3"/>
        <end position="320"/>
    </location>
</feature>
<dbReference type="NCBIfam" id="TIGR00464">
    <property type="entry name" value="gltX_bact"/>
    <property type="match status" value="1"/>
</dbReference>
<comment type="similarity">
    <text evidence="1 8">Belongs to the class-I aminoacyl-tRNA synthetase family. Glutamate--tRNA ligase type 1 subfamily.</text>
</comment>
<dbReference type="Gene3D" id="1.10.10.350">
    <property type="match status" value="1"/>
</dbReference>
<dbReference type="InterPro" id="IPR001412">
    <property type="entry name" value="aa-tRNA-synth_I_CS"/>
</dbReference>
<gene>
    <name evidence="8" type="primary">gltX</name>
    <name evidence="11" type="ORF">SAMN04487864_11010</name>
</gene>
<evidence type="ECO:0000259" key="9">
    <source>
        <dbReference type="Pfam" id="PF00749"/>
    </source>
</evidence>
<evidence type="ECO:0000256" key="3">
    <source>
        <dbReference type="ARBA" id="ARBA00022598"/>
    </source>
</evidence>
<evidence type="ECO:0000256" key="2">
    <source>
        <dbReference type="ARBA" id="ARBA00022490"/>
    </source>
</evidence>
<dbReference type="GO" id="GO:0004818">
    <property type="term" value="F:glutamate-tRNA ligase activity"/>
    <property type="evidence" value="ECO:0007669"/>
    <property type="project" value="UniProtKB-UniRule"/>
</dbReference>
<dbReference type="Gene3D" id="3.40.50.620">
    <property type="entry name" value="HUPs"/>
    <property type="match status" value="1"/>
</dbReference>
<evidence type="ECO:0000313" key="12">
    <source>
        <dbReference type="Proteomes" id="UP000198943"/>
    </source>
</evidence>
<dbReference type="RefSeq" id="WP_093730607.1">
    <property type="nucleotide sequence ID" value="NZ_FMYW01000010.1"/>
</dbReference>
<keyword evidence="3 8" id="KW-0436">Ligase</keyword>
<dbReference type="InterPro" id="IPR033910">
    <property type="entry name" value="GluRS_core"/>
</dbReference>
<comment type="function">
    <text evidence="8">Catalyzes the attachment of glutamate to tRNA(Glu) in a two-step reaction: glutamate is first activated by ATP to form Glu-AMP and then transferred to the acceptor end of tRNA(Glu).</text>
</comment>
<dbReference type="Pfam" id="PF00749">
    <property type="entry name" value="tRNA-synt_1c"/>
    <property type="match status" value="1"/>
</dbReference>
<dbReference type="OrthoDB" id="9807503at2"/>
<comment type="subunit">
    <text evidence="8">Monomer.</text>
</comment>
<evidence type="ECO:0000259" key="10">
    <source>
        <dbReference type="Pfam" id="PF19269"/>
    </source>
</evidence>
<feature type="short sequence motif" description="'HIGH' region" evidence="8">
    <location>
        <begin position="10"/>
        <end position="20"/>
    </location>
</feature>
<dbReference type="GO" id="GO:0006424">
    <property type="term" value="P:glutamyl-tRNA aminoacylation"/>
    <property type="evidence" value="ECO:0007669"/>
    <property type="project" value="UniProtKB-UniRule"/>
</dbReference>
<feature type="binding site" evidence="8">
    <location>
        <position position="254"/>
    </location>
    <ligand>
        <name>ATP</name>
        <dbReference type="ChEBI" id="CHEBI:30616"/>
    </ligand>
</feature>
<accession>A0A1G6MLF9</accession>
<keyword evidence="7 8" id="KW-0030">Aminoacyl-tRNA synthetase</keyword>
<dbReference type="PANTHER" id="PTHR43311">
    <property type="entry name" value="GLUTAMATE--TRNA LIGASE"/>
    <property type="match status" value="1"/>
</dbReference>
<dbReference type="GO" id="GO:0005829">
    <property type="term" value="C:cytosol"/>
    <property type="evidence" value="ECO:0007669"/>
    <property type="project" value="TreeGrafter"/>
</dbReference>
<dbReference type="InterPro" id="IPR020752">
    <property type="entry name" value="Glu-tRNA-synth_I_codon-bd_sub1"/>
</dbReference>
<keyword evidence="12" id="KW-1185">Reference proteome</keyword>
<name>A0A1G6MLF9_9FIRM</name>
<dbReference type="Pfam" id="PF19269">
    <property type="entry name" value="Anticodon_2"/>
    <property type="match status" value="1"/>
</dbReference>
<dbReference type="InterPro" id="IPR008925">
    <property type="entry name" value="aa_tRNA-synth_I_cd-bd_sf"/>
</dbReference>
<evidence type="ECO:0000256" key="8">
    <source>
        <dbReference type="HAMAP-Rule" id="MF_00022"/>
    </source>
</evidence>
<dbReference type="CDD" id="cd00808">
    <property type="entry name" value="GluRS_core"/>
    <property type="match status" value="1"/>
</dbReference>
<evidence type="ECO:0000256" key="6">
    <source>
        <dbReference type="ARBA" id="ARBA00022917"/>
    </source>
</evidence>
<dbReference type="PROSITE" id="PS00178">
    <property type="entry name" value="AA_TRNA_LIGASE_I"/>
    <property type="match status" value="1"/>
</dbReference>
<dbReference type="InterPro" id="IPR004527">
    <property type="entry name" value="Glu-tRNA-ligase_bac/mito"/>
</dbReference>
<dbReference type="GO" id="GO:0005524">
    <property type="term" value="F:ATP binding"/>
    <property type="evidence" value="ECO:0007669"/>
    <property type="project" value="UniProtKB-UniRule"/>
</dbReference>
<dbReference type="HAMAP" id="MF_00022">
    <property type="entry name" value="Glu_tRNA_synth_type1"/>
    <property type="match status" value="1"/>
</dbReference>
<sequence>MSEVRVRFAPSPTGNLHVGGARTCLFNWLFARSQGGKLILRIEDTDPSRFQEGSVDQIIRSMKWLGLDWDEGPEVGGPSEPYYQSQRTEIYQKYLKQLLDEGKAYYCFCTPEELEAQREIQRQRKQPFRYPRTCRNLSKEEVERRIAAGEPHSIRFKIPMKGNMRVKDMIHGRMDFDLTQFDDFVIAKTNGTPTYNFAVVIDDHLMGMTHVLRAEEHIPNTPKQILLYEALGFPVPEFGHMSMILAPDRSKLSKRHGAQSVEEFQAMGYLPEALLNYLTLLGWSPEGNQEIITKEETVKQFDMNKMSHKGAVYDIKKLYWINGQYLQSLPLERIVNDAKPFFVKDGLVTEEWLQDEANQKYLTHLVEVVRVRVKTLQEIVDASTYFFKDFDTFDEKGARKFFNAEGVSLLKKCRERVAATTEAEFNEANLEKLYNAIAEEEGVALGKVIQPSRLALSGRTVTPGMFDVMVLLGKNKTLERMDQAIAFAEKM</sequence>
<protein>
    <recommendedName>
        <fullName evidence="8">Glutamate--tRNA ligase</fullName>
        <ecNumber evidence="8">6.1.1.17</ecNumber>
    </recommendedName>
    <alternativeName>
        <fullName evidence="8">Glutamyl-tRNA synthetase</fullName>
        <shortName evidence="8">GluRS</shortName>
    </alternativeName>
</protein>
<dbReference type="InterPro" id="IPR049940">
    <property type="entry name" value="GluQ/Sye"/>
</dbReference>
<dbReference type="InterPro" id="IPR000924">
    <property type="entry name" value="Glu/Gln-tRNA-synth"/>
</dbReference>
<comment type="subcellular location">
    <subcellularLocation>
        <location evidence="8">Cytoplasm</location>
    </subcellularLocation>
</comment>
<dbReference type="AlphaFoldDB" id="A0A1G6MLF9"/>
<dbReference type="PANTHER" id="PTHR43311:SF2">
    <property type="entry name" value="GLUTAMATE--TRNA LIGASE, MITOCHONDRIAL-RELATED"/>
    <property type="match status" value="1"/>
</dbReference>
<dbReference type="InterPro" id="IPR014729">
    <property type="entry name" value="Rossmann-like_a/b/a_fold"/>
</dbReference>